<dbReference type="Proteomes" id="UP000799757">
    <property type="component" value="Unassembled WGS sequence"/>
</dbReference>
<gene>
    <name evidence="2" type="ORF">K505DRAFT_420198</name>
</gene>
<evidence type="ECO:0000313" key="2">
    <source>
        <dbReference type="EMBL" id="KAF2789844.1"/>
    </source>
</evidence>
<reference evidence="2" key="1">
    <citation type="journal article" date="2020" name="Stud. Mycol.">
        <title>101 Dothideomycetes genomes: a test case for predicting lifestyles and emergence of pathogens.</title>
        <authorList>
            <person name="Haridas S."/>
            <person name="Albert R."/>
            <person name="Binder M."/>
            <person name="Bloem J."/>
            <person name="Labutti K."/>
            <person name="Salamov A."/>
            <person name="Andreopoulos B."/>
            <person name="Baker S."/>
            <person name="Barry K."/>
            <person name="Bills G."/>
            <person name="Bluhm B."/>
            <person name="Cannon C."/>
            <person name="Castanera R."/>
            <person name="Culley D."/>
            <person name="Daum C."/>
            <person name="Ezra D."/>
            <person name="Gonzalez J."/>
            <person name="Henrissat B."/>
            <person name="Kuo A."/>
            <person name="Liang C."/>
            <person name="Lipzen A."/>
            <person name="Lutzoni F."/>
            <person name="Magnuson J."/>
            <person name="Mondo S."/>
            <person name="Nolan M."/>
            <person name="Ohm R."/>
            <person name="Pangilinan J."/>
            <person name="Park H.-J."/>
            <person name="Ramirez L."/>
            <person name="Alfaro M."/>
            <person name="Sun H."/>
            <person name="Tritt A."/>
            <person name="Yoshinaga Y."/>
            <person name="Zwiers L.-H."/>
            <person name="Turgeon B."/>
            <person name="Goodwin S."/>
            <person name="Spatafora J."/>
            <person name="Crous P."/>
            <person name="Grigoriev I."/>
        </authorList>
    </citation>
    <scope>NUCLEOTIDE SEQUENCE</scope>
    <source>
        <strain evidence="2">CBS 109.77</strain>
    </source>
</reference>
<keyword evidence="3" id="KW-1185">Reference proteome</keyword>
<dbReference type="EMBL" id="MU002109">
    <property type="protein sequence ID" value="KAF2789844.1"/>
    <property type="molecule type" value="Genomic_DNA"/>
</dbReference>
<dbReference type="AlphaFoldDB" id="A0A6A6X0Y4"/>
<accession>A0A6A6X0Y4</accession>
<protein>
    <submittedName>
        <fullName evidence="2">Uncharacterized protein</fullName>
    </submittedName>
</protein>
<feature type="compositionally biased region" description="Polar residues" evidence="1">
    <location>
        <begin position="125"/>
        <end position="135"/>
    </location>
</feature>
<sequence>MPIRRKAYIYDLSGAPVRSGNPAPILRRTASGKLFMQDQSIIKSAERGPLEPISTDDTEVRDVTEALMPTPVDIGVTAIARIHALAMLNGSTFGDSEDVRINLVDSPARKVKVVEPCSDAETETDQGGSLSSDGNSIDCLLYRVDSKVGEDGARRSTEFGLRPVKRK</sequence>
<organism evidence="2 3">
    <name type="scientific">Melanomma pulvis-pyrius CBS 109.77</name>
    <dbReference type="NCBI Taxonomy" id="1314802"/>
    <lineage>
        <taxon>Eukaryota</taxon>
        <taxon>Fungi</taxon>
        <taxon>Dikarya</taxon>
        <taxon>Ascomycota</taxon>
        <taxon>Pezizomycotina</taxon>
        <taxon>Dothideomycetes</taxon>
        <taxon>Pleosporomycetidae</taxon>
        <taxon>Pleosporales</taxon>
        <taxon>Melanommataceae</taxon>
        <taxon>Melanomma</taxon>
    </lineage>
</organism>
<dbReference type="OrthoDB" id="10577624at2759"/>
<name>A0A6A6X0Y4_9PLEO</name>
<evidence type="ECO:0000256" key="1">
    <source>
        <dbReference type="SAM" id="MobiDB-lite"/>
    </source>
</evidence>
<feature type="region of interest" description="Disordered" evidence="1">
    <location>
        <begin position="116"/>
        <end position="136"/>
    </location>
</feature>
<evidence type="ECO:0000313" key="3">
    <source>
        <dbReference type="Proteomes" id="UP000799757"/>
    </source>
</evidence>
<proteinExistence type="predicted"/>